<dbReference type="PANTHER" id="PTHR35317">
    <property type="entry name" value="OS04G0629600 PROTEIN"/>
    <property type="match status" value="1"/>
</dbReference>
<dbReference type="Proteomes" id="UP000237105">
    <property type="component" value="Unassembled WGS sequence"/>
</dbReference>
<protein>
    <recommendedName>
        <fullName evidence="3">UBN2 domain-containing protein</fullName>
    </recommendedName>
</protein>
<gene>
    <name evidence="1" type="ORF">PanWU01x14_016160</name>
</gene>
<sequence>MTEIESVSDYFSKVLSISNYMKRNKEKLENVTIIEKILRSLDPKFDNIVTVIEETKDLRAMTIEKFLGSLQTHEEKKKKKPNFKEQLLKTQFTLKEDSQCSERSQRGNSRG</sequence>
<evidence type="ECO:0000313" key="1">
    <source>
        <dbReference type="EMBL" id="PON79115.1"/>
    </source>
</evidence>
<evidence type="ECO:0000313" key="2">
    <source>
        <dbReference type="Proteomes" id="UP000237105"/>
    </source>
</evidence>
<accession>A0A2P5E0Q0</accession>
<dbReference type="PANTHER" id="PTHR35317:SF28">
    <property type="entry name" value="ZINC FINGER, CCHC-TYPE, RIBONUCLEASE H-LIKE DOMAIN, GAG-PRE-INTEGRASE DOMAIN PROTEIN-RELATED"/>
    <property type="match status" value="1"/>
</dbReference>
<comment type="caution">
    <text evidence="1">The sequence shown here is derived from an EMBL/GenBank/DDBJ whole genome shotgun (WGS) entry which is preliminary data.</text>
</comment>
<dbReference type="OrthoDB" id="1742098at2759"/>
<name>A0A2P5E0Q0_PARAD</name>
<keyword evidence="2" id="KW-1185">Reference proteome</keyword>
<proteinExistence type="predicted"/>
<reference evidence="2" key="1">
    <citation type="submission" date="2016-06" db="EMBL/GenBank/DDBJ databases">
        <title>Parallel loss of symbiosis genes in relatives of nitrogen-fixing non-legume Parasponia.</title>
        <authorList>
            <person name="Van Velzen R."/>
            <person name="Holmer R."/>
            <person name="Bu F."/>
            <person name="Rutten L."/>
            <person name="Van Zeijl A."/>
            <person name="Liu W."/>
            <person name="Santuari L."/>
            <person name="Cao Q."/>
            <person name="Sharma T."/>
            <person name="Shen D."/>
            <person name="Roswanjaya Y."/>
            <person name="Wardhani T."/>
            <person name="Kalhor M.S."/>
            <person name="Jansen J."/>
            <person name="Van den Hoogen J."/>
            <person name="Gungor B."/>
            <person name="Hartog M."/>
            <person name="Hontelez J."/>
            <person name="Verver J."/>
            <person name="Yang W.-C."/>
            <person name="Schijlen E."/>
            <person name="Repin R."/>
            <person name="Schilthuizen M."/>
            <person name="Schranz E."/>
            <person name="Heidstra R."/>
            <person name="Miyata K."/>
            <person name="Fedorova E."/>
            <person name="Kohlen W."/>
            <person name="Bisseling T."/>
            <person name="Smit S."/>
            <person name="Geurts R."/>
        </authorList>
    </citation>
    <scope>NUCLEOTIDE SEQUENCE [LARGE SCALE GENOMIC DNA]</scope>
    <source>
        <strain evidence="2">cv. WU1-14</strain>
    </source>
</reference>
<dbReference type="AlphaFoldDB" id="A0A2P5E0Q0"/>
<organism evidence="1 2">
    <name type="scientific">Parasponia andersonii</name>
    <name type="common">Sponia andersonii</name>
    <dbReference type="NCBI Taxonomy" id="3476"/>
    <lineage>
        <taxon>Eukaryota</taxon>
        <taxon>Viridiplantae</taxon>
        <taxon>Streptophyta</taxon>
        <taxon>Embryophyta</taxon>
        <taxon>Tracheophyta</taxon>
        <taxon>Spermatophyta</taxon>
        <taxon>Magnoliopsida</taxon>
        <taxon>eudicotyledons</taxon>
        <taxon>Gunneridae</taxon>
        <taxon>Pentapetalae</taxon>
        <taxon>rosids</taxon>
        <taxon>fabids</taxon>
        <taxon>Rosales</taxon>
        <taxon>Cannabaceae</taxon>
        <taxon>Parasponia</taxon>
    </lineage>
</organism>
<dbReference type="EMBL" id="JXTB01000006">
    <property type="protein sequence ID" value="PON79115.1"/>
    <property type="molecule type" value="Genomic_DNA"/>
</dbReference>
<dbReference type="Pfam" id="PF14223">
    <property type="entry name" value="Retrotran_gag_2"/>
    <property type="match status" value="1"/>
</dbReference>
<evidence type="ECO:0008006" key="3">
    <source>
        <dbReference type="Google" id="ProtNLM"/>
    </source>
</evidence>